<evidence type="ECO:0000256" key="1">
    <source>
        <dbReference type="ARBA" id="ARBA00011643"/>
    </source>
</evidence>
<organism evidence="2 3">
    <name type="scientific">Oceanispirochaeta crateris</name>
    <dbReference type="NCBI Taxonomy" id="2518645"/>
    <lineage>
        <taxon>Bacteria</taxon>
        <taxon>Pseudomonadati</taxon>
        <taxon>Spirochaetota</taxon>
        <taxon>Spirochaetia</taxon>
        <taxon>Spirochaetales</taxon>
        <taxon>Spirochaetaceae</taxon>
        <taxon>Oceanispirochaeta</taxon>
    </lineage>
</organism>
<proteinExistence type="predicted"/>
<gene>
    <name evidence="2" type="ORF">EXM22_15300</name>
</gene>
<evidence type="ECO:0000313" key="2">
    <source>
        <dbReference type="EMBL" id="QEN09278.1"/>
    </source>
</evidence>
<comment type="subunit">
    <text evidence="1">Homohexamer.</text>
</comment>
<name>A0A5C1QPL1_9SPIO</name>
<dbReference type="SUPFAM" id="SSF75138">
    <property type="entry name" value="HprK N-terminal domain-like"/>
    <property type="match status" value="1"/>
</dbReference>
<dbReference type="AlphaFoldDB" id="A0A5C1QPL1"/>
<reference evidence="2 3" key="1">
    <citation type="submission" date="2019-02" db="EMBL/GenBank/DDBJ databases">
        <title>Complete Genome Sequence and Methylome Analysis of free living Spirochaetas.</title>
        <authorList>
            <person name="Fomenkov A."/>
            <person name="Dubinina G."/>
            <person name="Leshcheva N."/>
            <person name="Mikheeva N."/>
            <person name="Grabovich M."/>
            <person name="Vincze T."/>
            <person name="Roberts R.J."/>
        </authorList>
    </citation>
    <scope>NUCLEOTIDE SEQUENCE [LARGE SCALE GENOMIC DNA]</scope>
    <source>
        <strain evidence="2 3">K2</strain>
    </source>
</reference>
<protein>
    <submittedName>
        <fullName evidence="2">Iron-sulfur binding hydrogenase</fullName>
    </submittedName>
</protein>
<sequence length="108" mass="11760">MKVKDLSEKLGYDCLVAEGNDEELLDGYTSDLLSDVMGNAPEDSVLITIQAHKNTVAVASLAGIHALLICNNRPAPDDMLKAASEEGISVFRTKENQFTSSWKVHKLL</sequence>
<dbReference type="InterPro" id="IPR028979">
    <property type="entry name" value="Ser_kin/Pase_Hpr-like_N_sf"/>
</dbReference>
<accession>A0A5C1QPL1</accession>
<dbReference type="RefSeq" id="WP_149487353.1">
    <property type="nucleotide sequence ID" value="NZ_CP036150.1"/>
</dbReference>
<keyword evidence="3" id="KW-1185">Reference proteome</keyword>
<evidence type="ECO:0000313" key="3">
    <source>
        <dbReference type="Proteomes" id="UP000324209"/>
    </source>
</evidence>
<dbReference type="KEGG" id="ock:EXM22_15300"/>
<dbReference type="Proteomes" id="UP000324209">
    <property type="component" value="Chromosome"/>
</dbReference>
<dbReference type="OrthoDB" id="9800356at2"/>
<dbReference type="EMBL" id="CP036150">
    <property type="protein sequence ID" value="QEN09278.1"/>
    <property type="molecule type" value="Genomic_DNA"/>
</dbReference>
<dbReference type="Gene3D" id="3.40.1390.20">
    <property type="entry name" value="HprK N-terminal domain-like"/>
    <property type="match status" value="1"/>
</dbReference>